<name>A0A2T6ZT14_TUBBO</name>
<dbReference type="EMBL" id="NESQ01000114">
    <property type="protein sequence ID" value="PUU78616.1"/>
    <property type="molecule type" value="Genomic_DNA"/>
</dbReference>
<accession>A0A2T6ZT14</accession>
<evidence type="ECO:0000256" key="1">
    <source>
        <dbReference type="SAM" id="SignalP"/>
    </source>
</evidence>
<comment type="caution">
    <text evidence="2">The sequence shown here is derived from an EMBL/GenBank/DDBJ whole genome shotgun (WGS) entry which is preliminary data.</text>
</comment>
<evidence type="ECO:0000313" key="3">
    <source>
        <dbReference type="Proteomes" id="UP000244722"/>
    </source>
</evidence>
<feature type="chain" id="PRO_5015719172" evidence="1">
    <location>
        <begin position="29"/>
        <end position="54"/>
    </location>
</feature>
<dbReference type="Proteomes" id="UP000244722">
    <property type="component" value="Unassembled WGS sequence"/>
</dbReference>
<feature type="non-terminal residue" evidence="2">
    <location>
        <position position="1"/>
    </location>
</feature>
<feature type="signal peptide" evidence="1">
    <location>
        <begin position="1"/>
        <end position="28"/>
    </location>
</feature>
<organism evidence="2 3">
    <name type="scientific">Tuber borchii</name>
    <name type="common">White truffle</name>
    <dbReference type="NCBI Taxonomy" id="42251"/>
    <lineage>
        <taxon>Eukaryota</taxon>
        <taxon>Fungi</taxon>
        <taxon>Dikarya</taxon>
        <taxon>Ascomycota</taxon>
        <taxon>Pezizomycotina</taxon>
        <taxon>Pezizomycetes</taxon>
        <taxon>Pezizales</taxon>
        <taxon>Tuberaceae</taxon>
        <taxon>Tuber</taxon>
    </lineage>
</organism>
<gene>
    <name evidence="2" type="ORF">B9Z19DRAFT_982659</name>
</gene>
<keyword evidence="3" id="KW-1185">Reference proteome</keyword>
<dbReference type="AlphaFoldDB" id="A0A2T6ZT14"/>
<reference evidence="2 3" key="1">
    <citation type="submission" date="2017-04" db="EMBL/GenBank/DDBJ databases">
        <title>Draft genome sequence of Tuber borchii Vittad., a whitish edible truffle.</title>
        <authorList>
            <consortium name="DOE Joint Genome Institute"/>
            <person name="Murat C."/>
            <person name="Kuo A."/>
            <person name="Barry K.W."/>
            <person name="Clum A."/>
            <person name="Dockter R.B."/>
            <person name="Fauchery L."/>
            <person name="Iotti M."/>
            <person name="Kohler A."/>
            <person name="Labutti K."/>
            <person name="Lindquist E.A."/>
            <person name="Lipzen A."/>
            <person name="Ohm R.A."/>
            <person name="Wang M."/>
            <person name="Grigoriev I.V."/>
            <person name="Zambonelli A."/>
            <person name="Martin F.M."/>
        </authorList>
    </citation>
    <scope>NUCLEOTIDE SEQUENCE [LARGE SCALE GENOMIC DNA]</scope>
    <source>
        <strain evidence="2 3">Tbo3840</strain>
    </source>
</reference>
<protein>
    <submittedName>
        <fullName evidence="2">Uncharacterized protein</fullName>
    </submittedName>
</protein>
<proteinExistence type="predicted"/>
<sequence length="54" mass="6062">QYAALVRRVVLMVLRLFLSGLPWGGTSAANRRYASGNSWEGYDEYLRCASILIP</sequence>
<keyword evidence="1" id="KW-0732">Signal</keyword>
<evidence type="ECO:0000313" key="2">
    <source>
        <dbReference type="EMBL" id="PUU78616.1"/>
    </source>
</evidence>